<dbReference type="GO" id="GO:0005739">
    <property type="term" value="C:mitochondrion"/>
    <property type="evidence" value="ECO:0007669"/>
    <property type="project" value="TreeGrafter"/>
</dbReference>
<dbReference type="SUPFAM" id="SSF51735">
    <property type="entry name" value="NAD(P)-binding Rossmann-fold domains"/>
    <property type="match status" value="1"/>
</dbReference>
<evidence type="ECO:0000256" key="4">
    <source>
        <dbReference type="ARBA" id="ARBA00022456"/>
    </source>
</evidence>
<evidence type="ECO:0000256" key="8">
    <source>
        <dbReference type="PIRSR" id="PIRSR000103-1"/>
    </source>
</evidence>
<gene>
    <name evidence="11" type="ORF">LTR05_004539</name>
</gene>
<dbReference type="PIRSF" id="PIRSF000103">
    <property type="entry name" value="HIBADH"/>
    <property type="match status" value="1"/>
</dbReference>
<sequence>MAKNLRAKLPTSDILTVYDVNTSALDKLKSESSSDNLHIAASPREVAHKSDHIITALPEPQHVKSVFQDILAETIPSPPSEKTRIYIDCSTIDPTTSREVAQLVKDKSSADFVDAPMSGGVVGAAAGTLTFMVGADAALMSRIEPILLLMGKKVWHMGVQGTGLSGKLANNYALAINNIAAAEAFNLGIKWGIEAKALANLLNSATGKSWPSEVNPPVPGVNENSPSSRDYNGGFGVSLMCKDLRLAIKAADEASAKLVLAEVAKSVYELTEKEHKGKDFSVVYRWLGGKE</sequence>
<dbReference type="InterPro" id="IPR036291">
    <property type="entry name" value="NAD(P)-bd_dom_sf"/>
</dbReference>
<keyword evidence="4" id="KW-0101">Branched-chain amino acid catabolism</keyword>
<dbReference type="PANTHER" id="PTHR22981">
    <property type="entry name" value="3-HYDROXYISOBUTYRATE DEHYDROGENASE-RELATED"/>
    <property type="match status" value="1"/>
</dbReference>
<dbReference type="EC" id="1.1.1.31" evidence="3"/>
<comment type="catalytic activity">
    <reaction evidence="7">
        <text>3-hydroxy-2-methylpropanoate + NAD(+) = 2-methyl-3-oxopropanoate + NADH + H(+)</text>
        <dbReference type="Rhea" id="RHEA:17681"/>
        <dbReference type="ChEBI" id="CHEBI:11805"/>
        <dbReference type="ChEBI" id="CHEBI:15378"/>
        <dbReference type="ChEBI" id="CHEBI:57540"/>
        <dbReference type="ChEBI" id="CHEBI:57700"/>
        <dbReference type="ChEBI" id="CHEBI:57945"/>
        <dbReference type="EC" id="1.1.1.31"/>
    </reaction>
</comment>
<dbReference type="Gene3D" id="3.40.50.720">
    <property type="entry name" value="NAD(P)-binding Rossmann-like Domain"/>
    <property type="match status" value="1"/>
</dbReference>
<dbReference type="Pfam" id="PF03446">
    <property type="entry name" value="NAD_binding_2"/>
    <property type="match status" value="1"/>
</dbReference>
<comment type="caution">
    <text evidence="11">The sequence shown here is derived from an EMBL/GenBank/DDBJ whole genome shotgun (WGS) entry which is preliminary data.</text>
</comment>
<dbReference type="GO" id="GO:0006574">
    <property type="term" value="P:L-valine catabolic process"/>
    <property type="evidence" value="ECO:0007669"/>
    <property type="project" value="TreeGrafter"/>
</dbReference>
<dbReference type="InterPro" id="IPR013328">
    <property type="entry name" value="6PGD_dom2"/>
</dbReference>
<evidence type="ECO:0000256" key="1">
    <source>
        <dbReference type="ARBA" id="ARBA00005109"/>
    </source>
</evidence>
<protein>
    <recommendedName>
        <fullName evidence="3">3-hydroxyisobutyrate dehydrogenase</fullName>
        <ecNumber evidence="3">1.1.1.31</ecNumber>
    </recommendedName>
</protein>
<dbReference type="InterPro" id="IPR006115">
    <property type="entry name" value="6PGDH_NADP-bd"/>
</dbReference>
<feature type="active site" evidence="8">
    <location>
        <position position="167"/>
    </location>
</feature>
<dbReference type="InterPro" id="IPR015815">
    <property type="entry name" value="HIBADH-related"/>
</dbReference>
<feature type="domain" description="3-hydroxyisobutyrate dehydrogenase-like NAD-binding" evidence="10">
    <location>
        <begin position="161"/>
        <end position="287"/>
    </location>
</feature>
<evidence type="ECO:0000313" key="11">
    <source>
        <dbReference type="EMBL" id="KAK5085258.1"/>
    </source>
</evidence>
<comment type="similarity">
    <text evidence="2">Belongs to the HIBADH-related family. 3-hydroxyisobutyrate dehydrogenase subfamily.</text>
</comment>
<name>A0AAN7SZN1_9EURO</name>
<evidence type="ECO:0000313" key="12">
    <source>
        <dbReference type="Proteomes" id="UP001309876"/>
    </source>
</evidence>
<dbReference type="EMBL" id="JAVRRJ010000004">
    <property type="protein sequence ID" value="KAK5085258.1"/>
    <property type="molecule type" value="Genomic_DNA"/>
</dbReference>
<evidence type="ECO:0000256" key="3">
    <source>
        <dbReference type="ARBA" id="ARBA00012991"/>
    </source>
</evidence>
<feature type="domain" description="6-phosphogluconate dehydrogenase NADP-binding" evidence="9">
    <location>
        <begin position="15"/>
        <end position="158"/>
    </location>
</feature>
<dbReference type="FunFam" id="1.10.1040.10:FF:000006">
    <property type="entry name" value="3-hydroxyisobutyrate dehydrogenase"/>
    <property type="match status" value="1"/>
</dbReference>
<dbReference type="AlphaFoldDB" id="A0AAN7SZN1"/>
<keyword evidence="12" id="KW-1185">Reference proteome</keyword>
<proteinExistence type="inferred from homology"/>
<evidence type="ECO:0000256" key="6">
    <source>
        <dbReference type="ARBA" id="ARBA00023027"/>
    </source>
</evidence>
<keyword evidence="5" id="KW-0560">Oxidoreductase</keyword>
<evidence type="ECO:0000256" key="2">
    <source>
        <dbReference type="ARBA" id="ARBA00006013"/>
    </source>
</evidence>
<dbReference type="GO" id="GO:0051287">
    <property type="term" value="F:NAD binding"/>
    <property type="evidence" value="ECO:0007669"/>
    <property type="project" value="InterPro"/>
</dbReference>
<reference evidence="11 12" key="1">
    <citation type="submission" date="2023-08" db="EMBL/GenBank/DDBJ databases">
        <title>Black Yeasts Isolated from many extreme environments.</title>
        <authorList>
            <person name="Coleine C."/>
            <person name="Stajich J.E."/>
            <person name="Selbmann L."/>
        </authorList>
    </citation>
    <scope>NUCLEOTIDE SEQUENCE [LARGE SCALE GENOMIC DNA]</scope>
    <source>
        <strain evidence="11 12">CCFEE 5910</strain>
    </source>
</reference>
<dbReference type="PANTHER" id="PTHR22981:SF7">
    <property type="entry name" value="3-HYDROXYISOBUTYRATE DEHYDROGENASE, MITOCHONDRIAL"/>
    <property type="match status" value="1"/>
</dbReference>
<evidence type="ECO:0000256" key="7">
    <source>
        <dbReference type="ARBA" id="ARBA00049197"/>
    </source>
</evidence>
<accession>A0AAN7SZN1</accession>
<evidence type="ECO:0000259" key="10">
    <source>
        <dbReference type="Pfam" id="PF14833"/>
    </source>
</evidence>
<dbReference type="InterPro" id="IPR029154">
    <property type="entry name" value="HIBADH-like_NADP-bd"/>
</dbReference>
<dbReference type="GO" id="GO:0008442">
    <property type="term" value="F:3-hydroxyisobutyrate dehydrogenase activity"/>
    <property type="evidence" value="ECO:0007669"/>
    <property type="project" value="UniProtKB-EC"/>
</dbReference>
<dbReference type="Pfam" id="PF14833">
    <property type="entry name" value="NAD_binding_11"/>
    <property type="match status" value="1"/>
</dbReference>
<dbReference type="Gene3D" id="1.10.1040.10">
    <property type="entry name" value="N-(1-d-carboxylethyl)-l-norvaline Dehydrogenase, domain 2"/>
    <property type="match status" value="1"/>
</dbReference>
<organism evidence="11 12">
    <name type="scientific">Lithohypha guttulata</name>
    <dbReference type="NCBI Taxonomy" id="1690604"/>
    <lineage>
        <taxon>Eukaryota</taxon>
        <taxon>Fungi</taxon>
        <taxon>Dikarya</taxon>
        <taxon>Ascomycota</taxon>
        <taxon>Pezizomycotina</taxon>
        <taxon>Eurotiomycetes</taxon>
        <taxon>Chaetothyriomycetidae</taxon>
        <taxon>Chaetothyriales</taxon>
        <taxon>Trichomeriaceae</taxon>
        <taxon>Lithohypha</taxon>
    </lineage>
</organism>
<dbReference type="SUPFAM" id="SSF48179">
    <property type="entry name" value="6-phosphogluconate dehydrogenase C-terminal domain-like"/>
    <property type="match status" value="1"/>
</dbReference>
<dbReference type="Proteomes" id="UP001309876">
    <property type="component" value="Unassembled WGS sequence"/>
</dbReference>
<evidence type="ECO:0000256" key="5">
    <source>
        <dbReference type="ARBA" id="ARBA00023002"/>
    </source>
</evidence>
<dbReference type="InterPro" id="IPR008927">
    <property type="entry name" value="6-PGluconate_DH-like_C_sf"/>
</dbReference>
<evidence type="ECO:0000259" key="9">
    <source>
        <dbReference type="Pfam" id="PF03446"/>
    </source>
</evidence>
<comment type="pathway">
    <text evidence="1">Amino-acid degradation; L-valine degradation.</text>
</comment>
<dbReference type="GO" id="GO:0050661">
    <property type="term" value="F:NADP binding"/>
    <property type="evidence" value="ECO:0007669"/>
    <property type="project" value="InterPro"/>
</dbReference>
<keyword evidence="6" id="KW-0520">NAD</keyword>